<protein>
    <submittedName>
        <fullName evidence="1">Uncharacterized protein</fullName>
    </submittedName>
</protein>
<dbReference type="AlphaFoldDB" id="A0A0A9G8G8"/>
<organism evidence="1">
    <name type="scientific">Arundo donax</name>
    <name type="common">Giant reed</name>
    <name type="synonym">Donax arundinaceus</name>
    <dbReference type="NCBI Taxonomy" id="35708"/>
    <lineage>
        <taxon>Eukaryota</taxon>
        <taxon>Viridiplantae</taxon>
        <taxon>Streptophyta</taxon>
        <taxon>Embryophyta</taxon>
        <taxon>Tracheophyta</taxon>
        <taxon>Spermatophyta</taxon>
        <taxon>Magnoliopsida</taxon>
        <taxon>Liliopsida</taxon>
        <taxon>Poales</taxon>
        <taxon>Poaceae</taxon>
        <taxon>PACMAD clade</taxon>
        <taxon>Arundinoideae</taxon>
        <taxon>Arundineae</taxon>
        <taxon>Arundo</taxon>
    </lineage>
</organism>
<evidence type="ECO:0000313" key="1">
    <source>
        <dbReference type="EMBL" id="JAE16978.1"/>
    </source>
</evidence>
<proteinExistence type="predicted"/>
<reference evidence="1" key="2">
    <citation type="journal article" date="2015" name="Data Brief">
        <title>Shoot transcriptome of the giant reed, Arundo donax.</title>
        <authorList>
            <person name="Barrero R.A."/>
            <person name="Guerrero F.D."/>
            <person name="Moolhuijzen P."/>
            <person name="Goolsby J.A."/>
            <person name="Tidwell J."/>
            <person name="Bellgard S.E."/>
            <person name="Bellgard M.I."/>
        </authorList>
    </citation>
    <scope>NUCLEOTIDE SEQUENCE</scope>
    <source>
        <tissue evidence="1">Shoot tissue taken approximately 20 cm above the soil surface</tissue>
    </source>
</reference>
<dbReference type="EMBL" id="GBRH01180918">
    <property type="protein sequence ID" value="JAE16978.1"/>
    <property type="molecule type" value="Transcribed_RNA"/>
</dbReference>
<name>A0A0A9G8G8_ARUDO</name>
<accession>A0A0A9G8G8</accession>
<reference evidence="1" key="1">
    <citation type="submission" date="2014-09" db="EMBL/GenBank/DDBJ databases">
        <authorList>
            <person name="Magalhaes I.L.F."/>
            <person name="Oliveira U."/>
            <person name="Santos F.R."/>
            <person name="Vidigal T.H.D.A."/>
            <person name="Brescovit A.D."/>
            <person name="Santos A.J."/>
        </authorList>
    </citation>
    <scope>NUCLEOTIDE SEQUENCE</scope>
    <source>
        <tissue evidence="1">Shoot tissue taken approximately 20 cm above the soil surface</tissue>
    </source>
</reference>
<sequence length="16" mass="1982">MKYGQQFNLMNKETCF</sequence>